<reference evidence="3" key="1">
    <citation type="journal article" date="2020" name="bioRxiv">
        <title>Comparative genomics of Chlamydomonas.</title>
        <authorList>
            <person name="Craig R.J."/>
            <person name="Hasan A.R."/>
            <person name="Ness R.W."/>
            <person name="Keightley P.D."/>
        </authorList>
    </citation>
    <scope>NUCLEOTIDE SEQUENCE</scope>
    <source>
        <strain evidence="3">CCAP 11/70</strain>
    </source>
</reference>
<dbReference type="EMBL" id="JAEHOE010000142">
    <property type="protein sequence ID" value="KAG2484798.1"/>
    <property type="molecule type" value="Genomic_DNA"/>
</dbReference>
<feature type="compositionally biased region" description="Low complexity" evidence="1">
    <location>
        <begin position="252"/>
        <end position="271"/>
    </location>
</feature>
<feature type="region of interest" description="Disordered" evidence="1">
    <location>
        <begin position="183"/>
        <end position="320"/>
    </location>
</feature>
<gene>
    <name evidence="3" type="ORF">HYH03_016451</name>
</gene>
<feature type="compositionally biased region" description="Low complexity" evidence="1">
    <location>
        <begin position="281"/>
        <end position="291"/>
    </location>
</feature>
<comment type="caution">
    <text evidence="3">The sequence shown here is derived from an EMBL/GenBank/DDBJ whole genome shotgun (WGS) entry which is preliminary data.</text>
</comment>
<dbReference type="AlphaFoldDB" id="A0A836BRM9"/>
<feature type="region of interest" description="Disordered" evidence="1">
    <location>
        <begin position="439"/>
        <end position="463"/>
    </location>
</feature>
<evidence type="ECO:0000313" key="4">
    <source>
        <dbReference type="Proteomes" id="UP000612055"/>
    </source>
</evidence>
<evidence type="ECO:0000313" key="3">
    <source>
        <dbReference type="EMBL" id="KAG2484798.1"/>
    </source>
</evidence>
<accession>A0A836BRM9</accession>
<feature type="compositionally biased region" description="Pro residues" evidence="1">
    <location>
        <begin position="187"/>
        <end position="199"/>
    </location>
</feature>
<evidence type="ECO:0000256" key="1">
    <source>
        <dbReference type="SAM" id="MobiDB-lite"/>
    </source>
</evidence>
<organism evidence="3 4">
    <name type="scientific">Edaphochlamys debaryana</name>
    <dbReference type="NCBI Taxonomy" id="47281"/>
    <lineage>
        <taxon>Eukaryota</taxon>
        <taxon>Viridiplantae</taxon>
        <taxon>Chlorophyta</taxon>
        <taxon>core chlorophytes</taxon>
        <taxon>Chlorophyceae</taxon>
        <taxon>CS clade</taxon>
        <taxon>Chlamydomonadales</taxon>
        <taxon>Chlamydomonadales incertae sedis</taxon>
        <taxon>Edaphochlamys</taxon>
    </lineage>
</organism>
<dbReference type="OrthoDB" id="543092at2759"/>
<feature type="compositionally biased region" description="Low complexity" evidence="1">
    <location>
        <begin position="538"/>
        <end position="578"/>
    </location>
</feature>
<proteinExistence type="predicted"/>
<keyword evidence="4" id="KW-1185">Reference proteome</keyword>
<name>A0A836BRM9_9CHLO</name>
<keyword evidence="2" id="KW-1133">Transmembrane helix</keyword>
<dbReference type="Proteomes" id="UP000612055">
    <property type="component" value="Unassembled WGS sequence"/>
</dbReference>
<keyword evidence="2" id="KW-0812">Transmembrane</keyword>
<protein>
    <submittedName>
        <fullName evidence="3">Uncharacterized protein</fullName>
    </submittedName>
</protein>
<feature type="region of interest" description="Disordered" evidence="1">
    <location>
        <begin position="511"/>
        <end position="578"/>
    </location>
</feature>
<feature type="transmembrane region" description="Helical" evidence="2">
    <location>
        <begin position="60"/>
        <end position="87"/>
    </location>
</feature>
<feature type="region of interest" description="Disordered" evidence="1">
    <location>
        <begin position="599"/>
        <end position="646"/>
    </location>
</feature>
<keyword evidence="2" id="KW-0472">Membrane</keyword>
<feature type="transmembrane region" description="Helical" evidence="2">
    <location>
        <begin position="20"/>
        <end position="40"/>
    </location>
</feature>
<sequence length="646" mass="67538">MAPTVRFRGVERKCVSYVPWATLFSFLLVLIGTICWGVGASNALDASRRAMDSLYIDLGLYIRTVKSACVASVVCCGALALTMAVMGCVRARTRRRVDRKGRPYKGQLFWYTASAALTALWWLVLFTLMFVVLGSAVWYGMTAAGAGVLKLSVRTVDKAIAGASKYRNTTNDLVNGVAQISAALSQPSPPPSPPFPPGADPLSQLLSSLVKPEAAGEGQRPPPSAGAGAAGPPPQQQPTTGSAPGGRRRALRQAAGGPASPLPSGSSGPEAGVPPTTNTSGAPNTSPAPATAQPPPSPNPPPPAPPVGGAPTPAPLLPPPPLPLASPMLLQPPLPPPARPSYLAFLNDSVNGASCPDSCLSLDLLEYVLGSSICVCNATRLHAALDATLQAQGSLGSVLAGCLLLWAGASFLLMMSAADFAEAKRERVLLQLMLRASDSDGPDADKPHPNDPDNPFGQLSASGHLSRFNGAGAGAGAGAAAAMGASYVPGEDDDIPLLQQKQLQAFQDQLAGAGSKDGAGQQAPGSAVTTPLQPPHPRFAAQQQQQQHFQQRQVQQQQPYYYPQQQEQPSSHQQMVEVQMQQHLRIQQHMERMPLIAQQAVHGQMAQQGQQQESQQEGQQGRPDGALGQQQQPVPTWFSGAGPRVG</sequence>
<feature type="compositionally biased region" description="Pro residues" evidence="1">
    <location>
        <begin position="292"/>
        <end position="320"/>
    </location>
</feature>
<feature type="compositionally biased region" description="Low complexity" evidence="1">
    <location>
        <begin position="599"/>
        <end position="621"/>
    </location>
</feature>
<evidence type="ECO:0000256" key="2">
    <source>
        <dbReference type="SAM" id="Phobius"/>
    </source>
</evidence>
<feature type="transmembrane region" description="Helical" evidence="2">
    <location>
        <begin position="108"/>
        <end position="141"/>
    </location>
</feature>